<evidence type="ECO:0000259" key="4">
    <source>
        <dbReference type="Pfam" id="PF00676"/>
    </source>
</evidence>
<reference evidence="5" key="1">
    <citation type="submission" date="2020-05" db="EMBL/GenBank/DDBJ databases">
        <authorList>
            <person name="Chiriac C."/>
            <person name="Salcher M."/>
            <person name="Ghai R."/>
            <person name="Kavagutti S V."/>
        </authorList>
    </citation>
    <scope>NUCLEOTIDE SEQUENCE</scope>
</reference>
<evidence type="ECO:0000256" key="3">
    <source>
        <dbReference type="ARBA" id="ARBA00023052"/>
    </source>
</evidence>
<dbReference type="InterPro" id="IPR001017">
    <property type="entry name" value="DH_E1"/>
</dbReference>
<dbReference type="InterPro" id="IPR050642">
    <property type="entry name" value="PDH_E1_Alpha_Subunit"/>
</dbReference>
<evidence type="ECO:0000256" key="1">
    <source>
        <dbReference type="ARBA" id="ARBA00001964"/>
    </source>
</evidence>
<name>A0A6J6ZRH9_9ZZZZ</name>
<keyword evidence="3" id="KW-0786">Thiamine pyrophosphate</keyword>
<dbReference type="AlphaFoldDB" id="A0A6J6ZRH9"/>
<evidence type="ECO:0000256" key="2">
    <source>
        <dbReference type="ARBA" id="ARBA00023002"/>
    </source>
</evidence>
<dbReference type="SUPFAM" id="SSF52518">
    <property type="entry name" value="Thiamin diphosphate-binding fold (THDP-binding)"/>
    <property type="match status" value="1"/>
</dbReference>
<evidence type="ECO:0000313" key="5">
    <source>
        <dbReference type="EMBL" id="CAB4820307.1"/>
    </source>
</evidence>
<dbReference type="GO" id="GO:0004739">
    <property type="term" value="F:pyruvate dehydrogenase (acetyl-transferring) activity"/>
    <property type="evidence" value="ECO:0007669"/>
    <property type="project" value="TreeGrafter"/>
</dbReference>
<protein>
    <submittedName>
        <fullName evidence="5">Unannotated protein</fullName>
    </submittedName>
</protein>
<gene>
    <name evidence="5" type="ORF">UFOPK3204_00113</name>
</gene>
<keyword evidence="2" id="KW-0560">Oxidoreductase</keyword>
<feature type="domain" description="Dehydrogenase E1 component" evidence="4">
    <location>
        <begin position="14"/>
        <end position="313"/>
    </location>
</feature>
<dbReference type="EMBL" id="CAFABK010000003">
    <property type="protein sequence ID" value="CAB4820307.1"/>
    <property type="molecule type" value="Genomic_DNA"/>
</dbReference>
<comment type="cofactor">
    <cofactor evidence="1">
        <name>thiamine diphosphate</name>
        <dbReference type="ChEBI" id="CHEBI:58937"/>
    </cofactor>
</comment>
<proteinExistence type="predicted"/>
<dbReference type="PANTHER" id="PTHR11516:SF60">
    <property type="entry name" value="PYRUVATE DEHYDROGENASE E1 COMPONENT SUBUNIT ALPHA"/>
    <property type="match status" value="1"/>
</dbReference>
<dbReference type="GO" id="GO:0006086">
    <property type="term" value="P:pyruvate decarboxylation to acetyl-CoA"/>
    <property type="evidence" value="ECO:0007669"/>
    <property type="project" value="TreeGrafter"/>
</dbReference>
<accession>A0A6J6ZRH9</accession>
<dbReference type="PANTHER" id="PTHR11516">
    <property type="entry name" value="PYRUVATE DEHYDROGENASE E1 COMPONENT, ALPHA SUBUNIT BACTERIAL AND ORGANELLAR"/>
    <property type="match status" value="1"/>
</dbReference>
<dbReference type="InterPro" id="IPR029061">
    <property type="entry name" value="THDP-binding"/>
</dbReference>
<dbReference type="CDD" id="cd02000">
    <property type="entry name" value="TPP_E1_PDC_ADC_BCADC"/>
    <property type="match status" value="1"/>
</dbReference>
<dbReference type="Pfam" id="PF00676">
    <property type="entry name" value="E1_dh"/>
    <property type="match status" value="1"/>
</dbReference>
<dbReference type="Gene3D" id="3.40.50.970">
    <property type="match status" value="1"/>
</dbReference>
<sequence length="322" mass="34980">MTDDQLEMRLLGAMLRLRMVEEAIAAHYPEQEMRCPVHLSIGQEAPSAAFSLAVQREDLAVSTHRGHAHYLAKGGALGPMIAEIYGKSTGCSKGRGGSMHLADKDAGFMGTSAIVGNSIPVGVGLGLALQIQGRAQASCVFIGDGATEEGVYYESANFAVVKNLPVVFLCENNRYSVYSPLSVRQPEGRSLTRVATSLGLTSVEVDGNDAIACYHAVDRALQQARGGGGPQFLEFHTFRHLEHCGPNDDDHLDYRQPGELQSWQQRDPIDLLQAKLLLTNHDLSSEIQPIRERISNEIETAFAEAAAAPFPDLEECMRDVYA</sequence>
<organism evidence="5">
    <name type="scientific">freshwater metagenome</name>
    <dbReference type="NCBI Taxonomy" id="449393"/>
    <lineage>
        <taxon>unclassified sequences</taxon>
        <taxon>metagenomes</taxon>
        <taxon>ecological metagenomes</taxon>
    </lineage>
</organism>